<keyword evidence="6" id="KW-0239">DNA-directed DNA polymerase</keyword>
<feature type="domain" description="DNA polymerase III delta subunit-like C-terminal" evidence="11">
    <location>
        <begin position="207"/>
        <end position="311"/>
    </location>
</feature>
<dbReference type="PANTHER" id="PTHR34388">
    <property type="entry name" value="DNA POLYMERASE III SUBUNIT DELTA"/>
    <property type="match status" value="1"/>
</dbReference>
<dbReference type="SUPFAM" id="SSF52540">
    <property type="entry name" value="P-loop containing nucleoside triphosphate hydrolases"/>
    <property type="match status" value="1"/>
</dbReference>
<dbReference type="RefSeq" id="WP_072711196.1">
    <property type="nucleotide sequence ID" value="NZ_CP016796.1"/>
</dbReference>
<dbReference type="EC" id="2.7.7.7" evidence="1 9"/>
<evidence type="ECO:0000259" key="10">
    <source>
        <dbReference type="Pfam" id="PF06144"/>
    </source>
</evidence>
<dbReference type="AlphaFoldDB" id="A0A1L4BQ88"/>
<dbReference type="Proteomes" id="UP000184222">
    <property type="component" value="Chromosome"/>
</dbReference>
<dbReference type="SUPFAM" id="SSF48019">
    <property type="entry name" value="post-AAA+ oligomerization domain-like"/>
    <property type="match status" value="1"/>
</dbReference>
<evidence type="ECO:0000256" key="5">
    <source>
        <dbReference type="ARBA" id="ARBA00022705"/>
    </source>
</evidence>
<evidence type="ECO:0000256" key="6">
    <source>
        <dbReference type="ARBA" id="ARBA00022932"/>
    </source>
</evidence>
<evidence type="ECO:0000256" key="1">
    <source>
        <dbReference type="ARBA" id="ARBA00012417"/>
    </source>
</evidence>
<dbReference type="PANTHER" id="PTHR34388:SF1">
    <property type="entry name" value="DNA POLYMERASE III SUBUNIT DELTA"/>
    <property type="match status" value="1"/>
</dbReference>
<dbReference type="InterPro" id="IPR048466">
    <property type="entry name" value="DNA_pol3_delta-like_C"/>
</dbReference>
<dbReference type="InterPro" id="IPR008921">
    <property type="entry name" value="DNA_pol3_clamp-load_cplx_C"/>
</dbReference>
<gene>
    <name evidence="12" type="ORF">F7310_00880</name>
</gene>
<dbReference type="Pfam" id="PF21694">
    <property type="entry name" value="DNA_pol3_delta_C"/>
    <property type="match status" value="1"/>
</dbReference>
<comment type="catalytic activity">
    <reaction evidence="8">
        <text>DNA(n) + a 2'-deoxyribonucleoside 5'-triphosphate = DNA(n+1) + diphosphate</text>
        <dbReference type="Rhea" id="RHEA:22508"/>
        <dbReference type="Rhea" id="RHEA-COMP:17339"/>
        <dbReference type="Rhea" id="RHEA-COMP:17340"/>
        <dbReference type="ChEBI" id="CHEBI:33019"/>
        <dbReference type="ChEBI" id="CHEBI:61560"/>
        <dbReference type="ChEBI" id="CHEBI:173112"/>
        <dbReference type="EC" id="2.7.7.7"/>
    </reaction>
</comment>
<sequence>MELSYFDFLKKNDLTNYKLFIITGDEPLQKHNIIEKITKTFKQKDFEISYHDLTEQNLDILYNETDSLSLFSMDKFIQFNFDKPPQKNLQNALTENLLSDDENVYLLVFSGMKKQNTSAKWFQSLANKAIHIKIYQPNFTNAVNIIDNEISDLNLNITRQAIELLAQKTEGNLIATKQILKLLSRQNTPSFDENSIRPFLHEHSNYDVFDLSEAILKQQRTKALKILNNILNENDKPPLVLWCLKKELRILSQLKNTQITYHQKIFKDNNIWQSKQKFYTSLANKIDSDTISRCLEMCLDTDLSIKGAKKANTRLQLNEITFQLFN</sequence>
<dbReference type="GO" id="GO:0003677">
    <property type="term" value="F:DNA binding"/>
    <property type="evidence" value="ECO:0007669"/>
    <property type="project" value="InterPro"/>
</dbReference>
<dbReference type="GO" id="GO:0009360">
    <property type="term" value="C:DNA polymerase III complex"/>
    <property type="evidence" value="ECO:0007669"/>
    <property type="project" value="UniProtKB-UniRule"/>
</dbReference>
<keyword evidence="13" id="KW-1185">Reference proteome</keyword>
<dbReference type="EMBL" id="CP016796">
    <property type="protein sequence ID" value="API85996.1"/>
    <property type="molecule type" value="Genomic_DNA"/>
</dbReference>
<feature type="domain" description="DNA polymerase III delta N-terminal" evidence="10">
    <location>
        <begin position="21"/>
        <end position="133"/>
    </location>
</feature>
<protein>
    <recommendedName>
        <fullName evidence="2 9">DNA polymerase III subunit delta</fullName>
        <ecNumber evidence="1 9">2.7.7.7</ecNumber>
    </recommendedName>
</protein>
<comment type="similarity">
    <text evidence="7">Belongs to the DNA polymerase HolA subunit family.</text>
</comment>
<dbReference type="Gene3D" id="1.20.272.10">
    <property type="match status" value="1"/>
</dbReference>
<dbReference type="KEGG" id="frx:F7310_00880"/>
<evidence type="ECO:0000256" key="9">
    <source>
        <dbReference type="NCBIfam" id="TIGR01128"/>
    </source>
</evidence>
<proteinExistence type="inferred from homology"/>
<reference evidence="12 13" key="1">
    <citation type="journal article" date="2016" name="Appl. Environ. Microbiol.">
        <title>Whole genome relationships among Francisella bacteria of diverse origin define new species and provide specific regions for detection.</title>
        <authorList>
            <person name="Challacombe J.F."/>
            <person name="Petersen J.M."/>
            <person name="Gallegos-Graves V."/>
            <person name="Hodge D."/>
            <person name="Pillai S."/>
            <person name="Kuske C.R."/>
        </authorList>
    </citation>
    <scope>NUCLEOTIDE SEQUENCE [LARGE SCALE GENOMIC DNA]</scope>
    <source>
        <strain evidence="13">TX07-7310</strain>
    </source>
</reference>
<evidence type="ECO:0000256" key="7">
    <source>
        <dbReference type="ARBA" id="ARBA00034754"/>
    </source>
</evidence>
<evidence type="ECO:0000256" key="4">
    <source>
        <dbReference type="ARBA" id="ARBA00022695"/>
    </source>
</evidence>
<dbReference type="Gene3D" id="3.40.50.300">
    <property type="entry name" value="P-loop containing nucleotide triphosphate hydrolases"/>
    <property type="match status" value="1"/>
</dbReference>
<evidence type="ECO:0000313" key="12">
    <source>
        <dbReference type="EMBL" id="API85996.1"/>
    </source>
</evidence>
<evidence type="ECO:0000259" key="11">
    <source>
        <dbReference type="Pfam" id="PF21694"/>
    </source>
</evidence>
<dbReference type="InterPro" id="IPR005790">
    <property type="entry name" value="DNA_polIII_delta"/>
</dbReference>
<dbReference type="OrthoDB" id="9770982at2"/>
<dbReference type="Gene3D" id="1.10.8.60">
    <property type="match status" value="1"/>
</dbReference>
<evidence type="ECO:0000256" key="8">
    <source>
        <dbReference type="ARBA" id="ARBA00049244"/>
    </source>
</evidence>
<accession>A0A1L4BQ88</accession>
<evidence type="ECO:0000313" key="13">
    <source>
        <dbReference type="Proteomes" id="UP000184222"/>
    </source>
</evidence>
<name>A0A1L4BQ88_9GAMM</name>
<dbReference type="Pfam" id="PF06144">
    <property type="entry name" value="DNA_pol3_delta"/>
    <property type="match status" value="1"/>
</dbReference>
<organism evidence="12 13">
    <name type="scientific">Francisella uliginis</name>
    <dbReference type="NCBI Taxonomy" id="573570"/>
    <lineage>
        <taxon>Bacteria</taxon>
        <taxon>Pseudomonadati</taxon>
        <taxon>Pseudomonadota</taxon>
        <taxon>Gammaproteobacteria</taxon>
        <taxon>Thiotrichales</taxon>
        <taxon>Francisellaceae</taxon>
        <taxon>Francisella</taxon>
    </lineage>
</organism>
<evidence type="ECO:0000256" key="3">
    <source>
        <dbReference type="ARBA" id="ARBA00022679"/>
    </source>
</evidence>
<evidence type="ECO:0000256" key="2">
    <source>
        <dbReference type="ARBA" id="ARBA00017703"/>
    </source>
</evidence>
<keyword evidence="5" id="KW-0235">DNA replication</keyword>
<dbReference type="NCBIfam" id="TIGR01128">
    <property type="entry name" value="holA"/>
    <property type="match status" value="1"/>
</dbReference>
<dbReference type="InterPro" id="IPR010372">
    <property type="entry name" value="DNA_pol3_delta_N"/>
</dbReference>
<dbReference type="GO" id="GO:0003887">
    <property type="term" value="F:DNA-directed DNA polymerase activity"/>
    <property type="evidence" value="ECO:0007669"/>
    <property type="project" value="UniProtKB-UniRule"/>
</dbReference>
<dbReference type="GO" id="GO:0006261">
    <property type="term" value="P:DNA-templated DNA replication"/>
    <property type="evidence" value="ECO:0007669"/>
    <property type="project" value="TreeGrafter"/>
</dbReference>
<keyword evidence="3" id="KW-0808">Transferase</keyword>
<dbReference type="InterPro" id="IPR027417">
    <property type="entry name" value="P-loop_NTPase"/>
</dbReference>
<dbReference type="STRING" id="573570.F7310_00880"/>
<keyword evidence="4" id="KW-0548">Nucleotidyltransferase</keyword>